<feature type="region of interest" description="Disordered" evidence="1">
    <location>
        <begin position="1"/>
        <end position="105"/>
    </location>
</feature>
<organism evidence="2">
    <name type="scientific">uncultured Nocardioides sp</name>
    <dbReference type="NCBI Taxonomy" id="198441"/>
    <lineage>
        <taxon>Bacteria</taxon>
        <taxon>Bacillati</taxon>
        <taxon>Actinomycetota</taxon>
        <taxon>Actinomycetes</taxon>
        <taxon>Propionibacteriales</taxon>
        <taxon>Nocardioidaceae</taxon>
        <taxon>Nocardioides</taxon>
        <taxon>environmental samples</taxon>
    </lineage>
</organism>
<proteinExistence type="predicted"/>
<dbReference type="EMBL" id="CADCUM010000027">
    <property type="protein sequence ID" value="CAA9370707.1"/>
    <property type="molecule type" value="Genomic_DNA"/>
</dbReference>
<name>A0A6J4MWD4_9ACTN</name>
<feature type="compositionally biased region" description="Basic residues" evidence="1">
    <location>
        <begin position="80"/>
        <end position="101"/>
    </location>
</feature>
<evidence type="ECO:0000313" key="2">
    <source>
        <dbReference type="EMBL" id="CAA9370707.1"/>
    </source>
</evidence>
<feature type="non-terminal residue" evidence="2">
    <location>
        <position position="1"/>
    </location>
</feature>
<reference evidence="2" key="1">
    <citation type="submission" date="2020-02" db="EMBL/GenBank/DDBJ databases">
        <authorList>
            <person name="Meier V. D."/>
        </authorList>
    </citation>
    <scope>NUCLEOTIDE SEQUENCE</scope>
    <source>
        <strain evidence="2">AVDCRST_MAG32</strain>
    </source>
</reference>
<gene>
    <name evidence="2" type="ORF">AVDCRST_MAG32-724</name>
</gene>
<sequence length="133" mass="13914">GGRAARRPGPAGPRPGPRRRAPLRPRRGVPGTGPLVVPARRGPDGARLGRGGDRPGRRPRRPPEPPPGGLPARGGALRRGLPRQRRAVRRGRRRVRPRHRPGPAGAVVLPAAAGAVGPVGRRVAAAPSYARVL</sequence>
<evidence type="ECO:0000256" key="1">
    <source>
        <dbReference type="SAM" id="MobiDB-lite"/>
    </source>
</evidence>
<accession>A0A6J4MWD4</accession>
<protein>
    <submittedName>
        <fullName evidence="2">Uncharacterized protein</fullName>
    </submittedName>
</protein>
<feature type="non-terminal residue" evidence="2">
    <location>
        <position position="133"/>
    </location>
</feature>
<dbReference type="AlphaFoldDB" id="A0A6J4MWD4"/>
<feature type="compositionally biased region" description="Basic residues" evidence="1">
    <location>
        <begin position="16"/>
        <end position="27"/>
    </location>
</feature>